<reference evidence="2" key="1">
    <citation type="journal article" date="2024" name="Proc. Natl. Acad. Sci. U.S.A.">
        <title>Extraordinary preservation of gene collinearity over three hundred million years revealed in homosporous lycophytes.</title>
        <authorList>
            <person name="Li C."/>
            <person name="Wickell D."/>
            <person name="Kuo L.Y."/>
            <person name="Chen X."/>
            <person name="Nie B."/>
            <person name="Liao X."/>
            <person name="Peng D."/>
            <person name="Ji J."/>
            <person name="Jenkins J."/>
            <person name="Williams M."/>
            <person name="Shu S."/>
            <person name="Plott C."/>
            <person name="Barry K."/>
            <person name="Rajasekar S."/>
            <person name="Grimwood J."/>
            <person name="Han X."/>
            <person name="Sun S."/>
            <person name="Hou Z."/>
            <person name="He W."/>
            <person name="Dai G."/>
            <person name="Sun C."/>
            <person name="Schmutz J."/>
            <person name="Leebens-Mack J.H."/>
            <person name="Li F.W."/>
            <person name="Wang L."/>
        </authorList>
    </citation>
    <scope>NUCLEOTIDE SEQUENCE [LARGE SCALE GENOMIC DNA]</scope>
    <source>
        <strain evidence="2">cv. PW_Plant_1</strain>
    </source>
</reference>
<dbReference type="EMBL" id="CM055095">
    <property type="protein sequence ID" value="KAJ7559775.1"/>
    <property type="molecule type" value="Genomic_DNA"/>
</dbReference>
<dbReference type="Proteomes" id="UP001162992">
    <property type="component" value="Chromosome 4"/>
</dbReference>
<sequence>MDKHIQQIKLFLRALFVFTFEGSSGQWASGQWEIGCLNFTWQATPHLERRLQALAPKKAHYFKPHYRLLKQKLRASHKAWIHHTLILMSALQTIQLTVDHRWMIPLEHPSV</sequence>
<gene>
    <name evidence="1" type="ORF">O6H91_04G100600</name>
</gene>
<evidence type="ECO:0000313" key="2">
    <source>
        <dbReference type="Proteomes" id="UP001162992"/>
    </source>
</evidence>
<evidence type="ECO:0000313" key="1">
    <source>
        <dbReference type="EMBL" id="KAJ7559775.1"/>
    </source>
</evidence>
<organism evidence="1 2">
    <name type="scientific">Diphasiastrum complanatum</name>
    <name type="common">Issler's clubmoss</name>
    <name type="synonym">Lycopodium complanatum</name>
    <dbReference type="NCBI Taxonomy" id="34168"/>
    <lineage>
        <taxon>Eukaryota</taxon>
        <taxon>Viridiplantae</taxon>
        <taxon>Streptophyta</taxon>
        <taxon>Embryophyta</taxon>
        <taxon>Tracheophyta</taxon>
        <taxon>Lycopodiopsida</taxon>
        <taxon>Lycopodiales</taxon>
        <taxon>Lycopodiaceae</taxon>
        <taxon>Lycopodioideae</taxon>
        <taxon>Diphasiastrum</taxon>
    </lineage>
</organism>
<proteinExistence type="predicted"/>
<keyword evidence="2" id="KW-1185">Reference proteome</keyword>
<protein>
    <submittedName>
        <fullName evidence="1">Uncharacterized protein</fullName>
    </submittedName>
</protein>
<accession>A0ACC2E085</accession>
<comment type="caution">
    <text evidence="1">The sequence shown here is derived from an EMBL/GenBank/DDBJ whole genome shotgun (WGS) entry which is preliminary data.</text>
</comment>
<name>A0ACC2E085_DIPCM</name>